<accession>A0A1L3MEQ7</accession>
<name>A0A1L3MEQ7_9MICO</name>
<dbReference type="AlphaFoldDB" id="A0A1L3MEQ7"/>
<dbReference type="SUPFAM" id="SSF55729">
    <property type="entry name" value="Acyl-CoA N-acyltransferases (Nat)"/>
    <property type="match status" value="1"/>
</dbReference>
<dbReference type="InterPro" id="IPR038740">
    <property type="entry name" value="BioF2-like_GNAT_dom"/>
</dbReference>
<keyword evidence="3" id="KW-1185">Reference proteome</keyword>
<evidence type="ECO:0000313" key="3">
    <source>
        <dbReference type="Proteomes" id="UP000182938"/>
    </source>
</evidence>
<evidence type="ECO:0000259" key="1">
    <source>
        <dbReference type="Pfam" id="PF13480"/>
    </source>
</evidence>
<dbReference type="InterPro" id="IPR016181">
    <property type="entry name" value="Acyl_CoA_acyltransferase"/>
</dbReference>
<evidence type="ECO:0000313" key="2">
    <source>
        <dbReference type="EMBL" id="APH00798.1"/>
    </source>
</evidence>
<dbReference type="Gene3D" id="3.40.630.30">
    <property type="match status" value="1"/>
</dbReference>
<dbReference type="KEGG" id="jte:ASJ30_03990"/>
<dbReference type="Proteomes" id="UP000182938">
    <property type="component" value="Chromosome"/>
</dbReference>
<dbReference type="Pfam" id="PF13480">
    <property type="entry name" value="Acetyltransf_6"/>
    <property type="match status" value="1"/>
</dbReference>
<protein>
    <recommendedName>
        <fullName evidence="1">BioF2-like acetyltransferase domain-containing protein</fullName>
    </recommendedName>
</protein>
<proteinExistence type="predicted"/>
<feature type="domain" description="BioF2-like acetyltransferase" evidence="1">
    <location>
        <begin position="174"/>
        <end position="321"/>
    </location>
</feature>
<sequence>MPSGGRITTESMSVRRDDLSALEPSVTRLHDLAAVPLRTHVRELGPWTRTTGQPARAVVVWDSSGEPLACAVLDVRVTRTPFGSGARVRLAGHDTLDHQRLVALHEGAAQALADGISGLLDRHRWWRCELELLPAGDPVAHALTSTAPWARTRADDPVPYVRWTRRDGERWAPKKARQKLRHAQRSAEETGRTTVTRLEGPQVLDALPATLDLRRERELALGRADALADPRERQAHVELVENLAARDCVELWQLHLDGALVAYLLAARDGACVRLLDGRMHPGHEAIAPGMILHGHALQAWYADPAIEQVDLGRGLNNFKRSLRTDDIETECTVLWSHAGLARADGRVVSVLDSLRSLVRAARDSSPAIARGVRAARLAQVRTRAVRRGRWL</sequence>
<organism evidence="2 3">
    <name type="scientific">Janibacter indicus</name>
    <dbReference type="NCBI Taxonomy" id="857417"/>
    <lineage>
        <taxon>Bacteria</taxon>
        <taxon>Bacillati</taxon>
        <taxon>Actinomycetota</taxon>
        <taxon>Actinomycetes</taxon>
        <taxon>Micrococcales</taxon>
        <taxon>Intrasporangiaceae</taxon>
        <taxon>Janibacter</taxon>
    </lineage>
</organism>
<reference evidence="2 3" key="1">
    <citation type="submission" date="2015-11" db="EMBL/GenBank/DDBJ databases">
        <authorList>
            <person name="Zhang Y."/>
            <person name="Guo Z."/>
        </authorList>
    </citation>
    <scope>NUCLEOTIDE SEQUENCE [LARGE SCALE GENOMIC DNA]</scope>
    <source>
        <strain evidence="2 3">YFY001</strain>
    </source>
</reference>
<gene>
    <name evidence="2" type="ORF">ASJ30_03990</name>
</gene>
<dbReference type="EMBL" id="CP013290">
    <property type="protein sequence ID" value="APH00798.1"/>
    <property type="molecule type" value="Genomic_DNA"/>
</dbReference>